<name>A0A4V1J532_9FUNG</name>
<keyword evidence="2" id="KW-1185">Reference proteome</keyword>
<gene>
    <name evidence="1" type="ORF">BJ085DRAFT_29757</name>
</gene>
<dbReference type="EMBL" id="ML002465">
    <property type="protein sequence ID" value="RKP37649.1"/>
    <property type="molecule type" value="Genomic_DNA"/>
</dbReference>
<accession>A0A4V1J532</accession>
<proteinExistence type="predicted"/>
<dbReference type="Proteomes" id="UP000268162">
    <property type="component" value="Unassembled WGS sequence"/>
</dbReference>
<dbReference type="AlphaFoldDB" id="A0A4V1J532"/>
<sequence length="171" mass="18906">MNIGNISVYAHILDELKVGGAPRSSPSTASTPHRRTSVSDPICLLHCGETAKYFTVSEDKKEPRRLYVNKCADSISKVIPEATLREFAEFALRGGNAALFSLASGLRHLPSAQRMRTLLDMLNHLEAQIGQGQREFRISYLVLGLTDRRCVNLLNEEIIPLISTPVMISSI</sequence>
<evidence type="ECO:0000313" key="1">
    <source>
        <dbReference type="EMBL" id="RKP37649.1"/>
    </source>
</evidence>
<evidence type="ECO:0000313" key="2">
    <source>
        <dbReference type="Proteomes" id="UP000268162"/>
    </source>
</evidence>
<organism evidence="1 2">
    <name type="scientific">Dimargaris cristalligena</name>
    <dbReference type="NCBI Taxonomy" id="215637"/>
    <lineage>
        <taxon>Eukaryota</taxon>
        <taxon>Fungi</taxon>
        <taxon>Fungi incertae sedis</taxon>
        <taxon>Zoopagomycota</taxon>
        <taxon>Kickxellomycotina</taxon>
        <taxon>Dimargaritomycetes</taxon>
        <taxon>Dimargaritales</taxon>
        <taxon>Dimargaritaceae</taxon>
        <taxon>Dimargaris</taxon>
    </lineage>
</organism>
<protein>
    <submittedName>
        <fullName evidence="1">Uncharacterized protein</fullName>
    </submittedName>
</protein>
<reference evidence="2" key="1">
    <citation type="journal article" date="2018" name="Nat. Microbiol.">
        <title>Leveraging single-cell genomics to expand the fungal tree of life.</title>
        <authorList>
            <person name="Ahrendt S.R."/>
            <person name="Quandt C.A."/>
            <person name="Ciobanu D."/>
            <person name="Clum A."/>
            <person name="Salamov A."/>
            <person name="Andreopoulos B."/>
            <person name="Cheng J.F."/>
            <person name="Woyke T."/>
            <person name="Pelin A."/>
            <person name="Henrissat B."/>
            <person name="Reynolds N.K."/>
            <person name="Benny G.L."/>
            <person name="Smith M.E."/>
            <person name="James T.Y."/>
            <person name="Grigoriev I.V."/>
        </authorList>
    </citation>
    <scope>NUCLEOTIDE SEQUENCE [LARGE SCALE GENOMIC DNA]</scope>
    <source>
        <strain evidence="2">RSA 468</strain>
    </source>
</reference>